<dbReference type="NCBIfam" id="TIGR00442">
    <property type="entry name" value="hisS"/>
    <property type="match status" value="1"/>
</dbReference>
<comment type="similarity">
    <text evidence="4">Belongs to the class-II aminoacyl-tRNA synthetase family.</text>
</comment>
<dbReference type="GO" id="GO:0006325">
    <property type="term" value="P:chromatin organization"/>
    <property type="evidence" value="ECO:0007669"/>
    <property type="project" value="UniProtKB-KW"/>
</dbReference>
<dbReference type="InterPro" id="IPR006195">
    <property type="entry name" value="aa-tRNA-synth_II"/>
</dbReference>
<evidence type="ECO:0000256" key="1">
    <source>
        <dbReference type="ARBA" id="ARBA00004123"/>
    </source>
</evidence>
<evidence type="ECO:0000256" key="13">
    <source>
        <dbReference type="ARBA" id="ARBA00022806"/>
    </source>
</evidence>
<dbReference type="SUPFAM" id="SSF55681">
    <property type="entry name" value="Class II aaRS and biotin synthetases"/>
    <property type="match status" value="1"/>
</dbReference>
<keyword evidence="8" id="KW-0963">Cytoplasm</keyword>
<dbReference type="GO" id="GO:0005525">
    <property type="term" value="F:GTP binding"/>
    <property type="evidence" value="ECO:0007669"/>
    <property type="project" value="UniProtKB-KW"/>
</dbReference>
<dbReference type="GO" id="GO:0000812">
    <property type="term" value="C:Swr1 complex"/>
    <property type="evidence" value="ECO:0007669"/>
    <property type="project" value="UniProtKB-ARBA"/>
</dbReference>
<dbReference type="PANTHER" id="PTHR11093">
    <property type="entry name" value="RUVB-RELATED REPTIN AND PONTIN"/>
    <property type="match status" value="1"/>
</dbReference>
<dbReference type="GO" id="GO:0007020">
    <property type="term" value="P:microtubule nucleation"/>
    <property type="evidence" value="ECO:0007669"/>
    <property type="project" value="InterPro"/>
</dbReference>
<keyword evidence="27" id="KW-1185">Reference proteome</keyword>
<dbReference type="GO" id="GO:0005874">
    <property type="term" value="C:microtubule"/>
    <property type="evidence" value="ECO:0007669"/>
    <property type="project" value="UniProtKB-KW"/>
</dbReference>
<dbReference type="InterPro" id="IPR008280">
    <property type="entry name" value="Tub_FtsZ_C"/>
</dbReference>
<dbReference type="SMART" id="SM00382">
    <property type="entry name" value="AAA"/>
    <property type="match status" value="1"/>
</dbReference>
<evidence type="ECO:0000256" key="16">
    <source>
        <dbReference type="ARBA" id="ARBA00023015"/>
    </source>
</evidence>
<dbReference type="InterPro" id="IPR037103">
    <property type="entry name" value="Tubulin/FtsZ-like_C"/>
</dbReference>
<dbReference type="PROSITE" id="PS50862">
    <property type="entry name" value="AA_TRNA_LIGASE_II"/>
    <property type="match status" value="1"/>
</dbReference>
<dbReference type="Gene3D" id="1.10.287.600">
    <property type="entry name" value="Helix hairpin bin"/>
    <property type="match status" value="1"/>
</dbReference>
<dbReference type="GO" id="GO:0006427">
    <property type="term" value="P:histidyl-tRNA aminoacylation"/>
    <property type="evidence" value="ECO:0007669"/>
    <property type="project" value="InterPro"/>
</dbReference>
<dbReference type="HAMAP" id="MF_00127">
    <property type="entry name" value="His_tRNA_synth"/>
    <property type="match status" value="1"/>
</dbReference>
<dbReference type="FunFam" id="3.40.50.1440:FF:000010">
    <property type="entry name" value="Tubulin gamma chain"/>
    <property type="match status" value="1"/>
</dbReference>
<keyword evidence="13" id="KW-0347">Helicase</keyword>
<dbReference type="SMART" id="SM00865">
    <property type="entry name" value="Tubulin_C"/>
    <property type="match status" value="1"/>
</dbReference>
<dbReference type="GO" id="GO:0005524">
    <property type="term" value="F:ATP binding"/>
    <property type="evidence" value="ECO:0007669"/>
    <property type="project" value="UniProtKB-KW"/>
</dbReference>
<dbReference type="GO" id="GO:0003678">
    <property type="term" value="F:DNA helicase activity"/>
    <property type="evidence" value="ECO:0007669"/>
    <property type="project" value="UniProtKB-EC"/>
</dbReference>
<evidence type="ECO:0000313" key="26">
    <source>
        <dbReference type="EMBL" id="KAJ1923352.1"/>
    </source>
</evidence>
<protein>
    <recommendedName>
        <fullName evidence="7">Tubulin gamma chain</fullName>
        <ecNumber evidence="6">3.6.4.12</ecNumber>
    </recommendedName>
    <alternativeName>
        <fullName evidence="23">Gamma-tubulin</fullName>
    </alternativeName>
</protein>
<keyword evidence="14" id="KW-0067">ATP-binding</keyword>
<keyword evidence="12" id="KW-0378">Hydrolase</keyword>
<dbReference type="InterPro" id="IPR023123">
    <property type="entry name" value="Tubulin_C"/>
</dbReference>
<dbReference type="GO" id="GO:0004821">
    <property type="term" value="F:histidine-tRNA ligase activity"/>
    <property type="evidence" value="ECO:0007669"/>
    <property type="project" value="InterPro"/>
</dbReference>
<dbReference type="InterPro" id="IPR018316">
    <property type="entry name" value="Tubulin/FtsZ_2-layer-sand-dom"/>
</dbReference>
<keyword evidence="16" id="KW-0805">Transcription regulation</keyword>
<keyword evidence="20" id="KW-0234">DNA repair</keyword>
<dbReference type="SMART" id="SM00864">
    <property type="entry name" value="Tubulin"/>
    <property type="match status" value="1"/>
</dbReference>
<dbReference type="GO" id="GO:0005816">
    <property type="term" value="C:spindle pole body"/>
    <property type="evidence" value="ECO:0007669"/>
    <property type="project" value="UniProtKB-SubCell"/>
</dbReference>
<keyword evidence="10" id="KW-0547">Nucleotide-binding</keyword>
<evidence type="ECO:0000256" key="15">
    <source>
        <dbReference type="ARBA" id="ARBA00022853"/>
    </source>
</evidence>
<evidence type="ECO:0000256" key="18">
    <source>
        <dbReference type="ARBA" id="ARBA00023159"/>
    </source>
</evidence>
<evidence type="ECO:0000256" key="19">
    <source>
        <dbReference type="ARBA" id="ARBA00023163"/>
    </source>
</evidence>
<keyword evidence="19" id="KW-0804">Transcription</keyword>
<dbReference type="InterPro" id="IPR003593">
    <property type="entry name" value="AAA+_ATPase"/>
</dbReference>
<dbReference type="OrthoDB" id="10249382at2759"/>
<dbReference type="Pfam" id="PF03953">
    <property type="entry name" value="Tubulin_C"/>
    <property type="match status" value="1"/>
</dbReference>
<dbReference type="FunFam" id="2.40.50.360:FF:000002">
    <property type="entry name" value="RuvB-like helicase"/>
    <property type="match status" value="1"/>
</dbReference>
<evidence type="ECO:0000256" key="4">
    <source>
        <dbReference type="ARBA" id="ARBA00008226"/>
    </source>
</evidence>
<comment type="similarity">
    <text evidence="5">Belongs to the tubulin family.</text>
</comment>
<accession>A0A9W8AAV0</accession>
<dbReference type="GO" id="GO:0031011">
    <property type="term" value="C:Ino80 complex"/>
    <property type="evidence" value="ECO:0007669"/>
    <property type="project" value="UniProtKB-ARBA"/>
</dbReference>
<dbReference type="FunFam" id="3.40.50.300:FF:002221">
    <property type="entry name" value="RuvB-like 2"/>
    <property type="match status" value="2"/>
</dbReference>
<dbReference type="Gene3D" id="3.30.930.10">
    <property type="entry name" value="Bira Bifunctional Protein, Domain 2"/>
    <property type="match status" value="1"/>
</dbReference>
<dbReference type="Proteomes" id="UP001150569">
    <property type="component" value="Unassembled WGS sequence"/>
</dbReference>
<dbReference type="EC" id="3.6.4.12" evidence="6"/>
<dbReference type="Gene3D" id="3.30.1330.20">
    <property type="entry name" value="Tubulin/FtsZ, C-terminal domain"/>
    <property type="match status" value="1"/>
</dbReference>
<evidence type="ECO:0000256" key="7">
    <source>
        <dbReference type="ARBA" id="ARBA00018848"/>
    </source>
</evidence>
<evidence type="ECO:0000259" key="25">
    <source>
        <dbReference type="PROSITE" id="PS50862"/>
    </source>
</evidence>
<evidence type="ECO:0000256" key="5">
    <source>
        <dbReference type="ARBA" id="ARBA00009636"/>
    </source>
</evidence>
<dbReference type="PRINTS" id="PR01164">
    <property type="entry name" value="GAMMATUBULIN"/>
</dbReference>
<evidence type="ECO:0000256" key="3">
    <source>
        <dbReference type="ARBA" id="ARBA00007519"/>
    </source>
</evidence>
<evidence type="ECO:0000256" key="8">
    <source>
        <dbReference type="ARBA" id="ARBA00022490"/>
    </source>
</evidence>
<dbReference type="SUPFAM" id="SSF52490">
    <property type="entry name" value="Tubulin nucleotide-binding domain-like"/>
    <property type="match status" value="1"/>
</dbReference>
<proteinExistence type="inferred from homology"/>
<dbReference type="FunFam" id="1.10.287.600:FF:000004">
    <property type="entry name" value="Tubulin gamma chain"/>
    <property type="match status" value="1"/>
</dbReference>
<dbReference type="SUPFAM" id="SSF52540">
    <property type="entry name" value="P-loop containing nucleoside triphosphate hydrolases"/>
    <property type="match status" value="1"/>
</dbReference>
<dbReference type="PROSITE" id="PS00227">
    <property type="entry name" value="TUBULIN"/>
    <property type="match status" value="1"/>
</dbReference>
<evidence type="ECO:0000313" key="27">
    <source>
        <dbReference type="Proteomes" id="UP001150569"/>
    </source>
</evidence>
<dbReference type="CDD" id="cd02188">
    <property type="entry name" value="gamma_tubulin"/>
    <property type="match status" value="1"/>
</dbReference>
<dbReference type="Gene3D" id="3.40.50.1440">
    <property type="entry name" value="Tubulin/FtsZ, GTPase domain"/>
    <property type="match status" value="1"/>
</dbReference>
<dbReference type="CDD" id="cd00773">
    <property type="entry name" value="HisRS-like_core"/>
    <property type="match status" value="1"/>
</dbReference>
<evidence type="ECO:0000256" key="2">
    <source>
        <dbReference type="ARBA" id="ARBA00004317"/>
    </source>
</evidence>
<evidence type="ECO:0000256" key="21">
    <source>
        <dbReference type="ARBA" id="ARBA00023212"/>
    </source>
</evidence>
<keyword evidence="11" id="KW-0227">DNA damage</keyword>
<evidence type="ECO:0000256" key="24">
    <source>
        <dbReference type="ARBA" id="ARBA00047995"/>
    </source>
</evidence>
<evidence type="ECO:0000256" key="9">
    <source>
        <dbReference type="ARBA" id="ARBA00022701"/>
    </source>
</evidence>
<sequence>MTSLIQTSEIRDIAKLERTGAHSHIRGLGLDEKLQPQPNAQGMVGQTQARRAAGLLVKLIQDGRIAGRAILMAGSPGTGKTAIAMGMTQELGQDVPFTMLAASEIFSLEMSKTEALTQAFRRSIGIRIKEETEVIQGEVVEIQIDRSATGATAKSGKLTLKTTDMETVYDLGQKMIEALTKEKVLAGDVITIDKASGRITRLGRSFTRARDYDATGPEVKFVQCPEGELQVRKEVVHTVSLHEIDVINSRTQGFLALFSGDTGEIKPEVREQINTRVAEWREEGKAEIVPGVLFIDEVHMLDMECFSFLNRALEDNLAPVVIMASNRGVTRIRGTKYKSAHGVPADFLDRLHIISTAPYAEDEVRQILKIRADEEDVDLAADALDVLTAIGGETSLRYAIHLITTASLISQKRQAMSVEIQDIKRAYTLFLDEKRSVQYLKEYQDQYLYNSSAPAVDGNAMDMQPNLRALHTSRTLRAGNAKAGEFKPLRGMHDCYGDTMRRYQFIADTGRRVAESYGFNKIETPLLEYANLVERSLGRDSDVVSKELYTFDDKNGSRVVIRPEGTASVTRALVSNQLFQSLPQRLYYDGPMFRRERPQKGRLRQFHQFGVEMFAPLNPSVDVELISFARDFLTALGLPAASLRLQINSLGSLAARQAYQRDLQAYLRSHVDKLSAESMRRIDSNPLRILDSKDPGDRAVLDQDGLPRLSDHWEAGCRDHYRHVLAGLDALKITYEPRPQLVRGLEFYEHTVWEFTCSQSQALGSTQATVLAGGRYDQLVQYLGGPPGLTGIGWAAGVERLSVLLAEQATAAGGTGLLFPAPRPILVLTIPDGAAAPPDASSSPSTDFAEICAYASQVVAHLRRQLGELTTNRESPSPGGVGPVSIPCVLYHHPSATAPQQLHKSLPKALKGSPRAILLVGSKEMRNRTVLVKDTDVGTQFWSRLCAEHGISPDGTLEDFATEGGDRKDVFFYQADDEHYIPRALLLDLEPRVIDAITTSPYGNLYNPENIFCSKDGGGAGNIWALGYSQAEKVADDILDMVDREAEGSDSLEAFMLLHSIAGGTGSGMGSFLLEKLNDRFPKKLVQTYSVFPNNEEVSDVVVQPYNSLLSLKRLTSNADCVVVLDNSALSRIIADRLHIQNPSFAQTNQLVSTVMAASTQTLRYPGYMNNDLVSIVASLIPTPKCHYLTTAYTPFTSDSVENAKTIRRTTVFDVMYRLLKPQNRLVSTPALKRNCYISLFNIIQGDTDSTEVHESLLRIRERRLAPFIPWGPASIQVALTRKSPYLRTNHRVSGLMLANHTSIASLFKRTLDQYDRLRKRNAFLDQFRREAMFADNLDEFDESREVVQDMVNEYKACETPDYLQFGQPKAE</sequence>
<dbReference type="InterPro" id="IPR003008">
    <property type="entry name" value="Tubulin_FtsZ_GTPase"/>
</dbReference>
<comment type="caution">
    <text evidence="26">The sequence shown here is derived from an EMBL/GenBank/DDBJ whole genome shotgun (WGS) entry which is preliminary data.</text>
</comment>
<evidence type="ECO:0000256" key="22">
    <source>
        <dbReference type="ARBA" id="ARBA00023242"/>
    </source>
</evidence>
<dbReference type="InterPro" id="IPR036525">
    <property type="entry name" value="Tubulin/FtsZ_GTPase_sf"/>
</dbReference>
<dbReference type="Pfam" id="PF13393">
    <property type="entry name" value="tRNA-synt_His"/>
    <property type="match status" value="1"/>
</dbReference>
<evidence type="ECO:0000256" key="23">
    <source>
        <dbReference type="ARBA" id="ARBA00033229"/>
    </source>
</evidence>
<dbReference type="InterPro" id="IPR042487">
    <property type="entry name" value="RuvBL1/2_DNA/RNA_bd_dom"/>
</dbReference>
<dbReference type="Gene3D" id="1.10.8.60">
    <property type="match status" value="1"/>
</dbReference>
<dbReference type="GO" id="GO:0016787">
    <property type="term" value="F:hydrolase activity"/>
    <property type="evidence" value="ECO:0007669"/>
    <property type="project" value="UniProtKB-KW"/>
</dbReference>
<keyword evidence="22" id="KW-0539">Nucleus</keyword>
<dbReference type="InterPro" id="IPR041048">
    <property type="entry name" value="RuvB-like_C"/>
</dbReference>
<feature type="domain" description="Aminoacyl-transfer RNA synthetases class-II family profile" evidence="25">
    <location>
        <begin position="490"/>
        <end position="820"/>
    </location>
</feature>
<evidence type="ECO:0000256" key="20">
    <source>
        <dbReference type="ARBA" id="ARBA00023204"/>
    </source>
</evidence>
<keyword evidence="21" id="KW-0206">Cytoskeleton</keyword>
<dbReference type="GO" id="GO:0006281">
    <property type="term" value="P:DNA repair"/>
    <property type="evidence" value="ECO:0007669"/>
    <property type="project" value="UniProtKB-KW"/>
</dbReference>
<evidence type="ECO:0000256" key="10">
    <source>
        <dbReference type="ARBA" id="ARBA00022741"/>
    </source>
</evidence>
<evidence type="ECO:0000256" key="11">
    <source>
        <dbReference type="ARBA" id="ARBA00022763"/>
    </source>
</evidence>
<comment type="similarity">
    <text evidence="3">Belongs to the RuvB family.</text>
</comment>
<dbReference type="FunFam" id="1.10.8.60:FF:000010">
    <property type="entry name" value="RuvB-like helicase"/>
    <property type="match status" value="1"/>
</dbReference>
<gene>
    <name evidence="26" type="primary">TUB4_2</name>
    <name evidence="26" type="ORF">IWQ60_005937</name>
</gene>
<dbReference type="PRINTS" id="PR01161">
    <property type="entry name" value="TUBULIN"/>
</dbReference>
<keyword evidence="17" id="KW-0342">GTP-binding</keyword>
<dbReference type="InterPro" id="IPR041715">
    <property type="entry name" value="HisRS-like_core"/>
</dbReference>
<dbReference type="SUPFAM" id="SSF55307">
    <property type="entry name" value="Tubulin C-terminal domain-like"/>
    <property type="match status" value="1"/>
</dbReference>
<comment type="catalytic activity">
    <reaction evidence="24">
        <text>ATP + H2O = ADP + phosphate + H(+)</text>
        <dbReference type="Rhea" id="RHEA:13065"/>
        <dbReference type="ChEBI" id="CHEBI:15377"/>
        <dbReference type="ChEBI" id="CHEBI:15378"/>
        <dbReference type="ChEBI" id="CHEBI:30616"/>
        <dbReference type="ChEBI" id="CHEBI:43474"/>
        <dbReference type="ChEBI" id="CHEBI:456216"/>
        <dbReference type="EC" id="3.6.4.12"/>
    </reaction>
</comment>
<dbReference type="Pfam" id="PF17856">
    <property type="entry name" value="TIP49_C"/>
    <property type="match status" value="1"/>
</dbReference>
<dbReference type="InterPro" id="IPR010339">
    <property type="entry name" value="TIP49_P-loop"/>
</dbReference>
<comment type="subcellular location">
    <subcellularLocation>
        <location evidence="2">Cytoplasm</location>
        <location evidence="2">Cytoskeleton</location>
        <location evidence="2">Microtubule organizing center</location>
        <location evidence="2">Spindle pole body</location>
    </subcellularLocation>
    <subcellularLocation>
        <location evidence="1">Nucleus</location>
    </subcellularLocation>
</comment>
<keyword evidence="9" id="KW-0493">Microtubule</keyword>
<dbReference type="InterPro" id="IPR002454">
    <property type="entry name" value="Gamma_tubulin"/>
</dbReference>
<evidence type="ECO:0000256" key="14">
    <source>
        <dbReference type="ARBA" id="ARBA00022840"/>
    </source>
</evidence>
<keyword evidence="18" id="KW-0010">Activator</keyword>
<organism evidence="26 27">
    <name type="scientific">Tieghemiomyces parasiticus</name>
    <dbReference type="NCBI Taxonomy" id="78921"/>
    <lineage>
        <taxon>Eukaryota</taxon>
        <taxon>Fungi</taxon>
        <taxon>Fungi incertae sedis</taxon>
        <taxon>Zoopagomycota</taxon>
        <taxon>Kickxellomycotina</taxon>
        <taxon>Dimargaritomycetes</taxon>
        <taxon>Dimargaritales</taxon>
        <taxon>Dimargaritaceae</taxon>
        <taxon>Tieghemiomyces</taxon>
    </lineage>
</organism>
<dbReference type="InterPro" id="IPR000217">
    <property type="entry name" value="Tubulin"/>
</dbReference>
<evidence type="ECO:0000256" key="12">
    <source>
        <dbReference type="ARBA" id="ARBA00022801"/>
    </source>
</evidence>
<name>A0A9W8AAV0_9FUNG</name>
<dbReference type="Pfam" id="PF00091">
    <property type="entry name" value="Tubulin"/>
    <property type="match status" value="1"/>
</dbReference>
<dbReference type="InterPro" id="IPR015807">
    <property type="entry name" value="His-tRNA-ligase"/>
</dbReference>
<dbReference type="GO" id="GO:0031122">
    <property type="term" value="P:cytoplasmic microtubule organization"/>
    <property type="evidence" value="ECO:0007669"/>
    <property type="project" value="InterPro"/>
</dbReference>
<reference evidence="26" key="1">
    <citation type="submission" date="2022-07" db="EMBL/GenBank/DDBJ databases">
        <title>Phylogenomic reconstructions and comparative analyses of Kickxellomycotina fungi.</title>
        <authorList>
            <person name="Reynolds N.K."/>
            <person name="Stajich J.E."/>
            <person name="Barry K."/>
            <person name="Grigoriev I.V."/>
            <person name="Crous P."/>
            <person name="Smith M.E."/>
        </authorList>
    </citation>
    <scope>NUCLEOTIDE SEQUENCE</scope>
    <source>
        <strain evidence="26">RSA 861</strain>
    </source>
</reference>
<dbReference type="InterPro" id="IPR027238">
    <property type="entry name" value="RuvB-like"/>
</dbReference>
<evidence type="ECO:0000256" key="6">
    <source>
        <dbReference type="ARBA" id="ARBA00012551"/>
    </source>
</evidence>
<dbReference type="InterPro" id="IPR017975">
    <property type="entry name" value="Tubulin_CS"/>
</dbReference>
<dbReference type="GO" id="GO:0000930">
    <property type="term" value="C:gamma-tubulin complex"/>
    <property type="evidence" value="ECO:0007669"/>
    <property type="project" value="InterPro"/>
</dbReference>
<dbReference type="Pfam" id="PF06068">
    <property type="entry name" value="TIP49"/>
    <property type="match status" value="1"/>
</dbReference>
<dbReference type="InterPro" id="IPR045864">
    <property type="entry name" value="aa-tRNA-synth_II/BPL/LPL"/>
</dbReference>
<dbReference type="EMBL" id="JANBPT010000339">
    <property type="protein sequence ID" value="KAJ1923352.1"/>
    <property type="molecule type" value="Genomic_DNA"/>
</dbReference>
<keyword evidence="15" id="KW-0156">Chromatin regulator</keyword>
<dbReference type="Gene3D" id="2.40.50.360">
    <property type="entry name" value="RuvB-like helicase, domain II"/>
    <property type="match status" value="1"/>
</dbReference>
<dbReference type="Gene3D" id="3.40.50.300">
    <property type="entry name" value="P-loop containing nucleotide triphosphate hydrolases"/>
    <property type="match status" value="1"/>
</dbReference>
<evidence type="ECO:0000256" key="17">
    <source>
        <dbReference type="ARBA" id="ARBA00023134"/>
    </source>
</evidence>
<dbReference type="InterPro" id="IPR027417">
    <property type="entry name" value="P-loop_NTPase"/>
</dbReference>